<dbReference type="GO" id="GO:0046872">
    <property type="term" value="F:metal ion binding"/>
    <property type="evidence" value="ECO:0007669"/>
    <property type="project" value="UniProtKB-KW"/>
</dbReference>
<dbReference type="PANTHER" id="PTHR11228:SF7">
    <property type="entry name" value="PQQA PEPTIDE CYCLASE"/>
    <property type="match status" value="1"/>
</dbReference>
<dbReference type="GO" id="GO:0016491">
    <property type="term" value="F:oxidoreductase activity"/>
    <property type="evidence" value="ECO:0007669"/>
    <property type="project" value="InterPro"/>
</dbReference>
<dbReference type="InterPro" id="IPR058240">
    <property type="entry name" value="rSAM_sf"/>
</dbReference>
<organism evidence="7 8">
    <name type="scientific">Sulfidibacter corallicola</name>
    <dbReference type="NCBI Taxonomy" id="2818388"/>
    <lineage>
        <taxon>Bacteria</taxon>
        <taxon>Pseudomonadati</taxon>
        <taxon>Acidobacteriota</taxon>
        <taxon>Holophagae</taxon>
        <taxon>Acanthopleuribacterales</taxon>
        <taxon>Acanthopleuribacteraceae</taxon>
        <taxon>Sulfidibacter</taxon>
    </lineage>
</organism>
<dbReference type="SFLD" id="SFLDS00029">
    <property type="entry name" value="Radical_SAM"/>
    <property type="match status" value="1"/>
</dbReference>
<dbReference type="InterPro" id="IPR013785">
    <property type="entry name" value="Aldolase_TIM"/>
</dbReference>
<dbReference type="Gene3D" id="3.20.20.70">
    <property type="entry name" value="Aldolase class I"/>
    <property type="match status" value="1"/>
</dbReference>
<evidence type="ECO:0000256" key="1">
    <source>
        <dbReference type="ARBA" id="ARBA00001966"/>
    </source>
</evidence>
<reference evidence="7" key="1">
    <citation type="submission" date="2021-03" db="EMBL/GenBank/DDBJ databases">
        <title>Acanthopleuribacteraceae sp. M133.</title>
        <authorList>
            <person name="Wang G."/>
        </authorList>
    </citation>
    <scope>NUCLEOTIDE SEQUENCE</scope>
    <source>
        <strain evidence="7">M133</strain>
    </source>
</reference>
<keyword evidence="4" id="KW-0408">Iron</keyword>
<comment type="cofactor">
    <cofactor evidence="1">
        <name>[4Fe-4S] cluster</name>
        <dbReference type="ChEBI" id="CHEBI:49883"/>
    </cofactor>
</comment>
<keyword evidence="2" id="KW-0949">S-adenosyl-L-methionine</keyword>
<dbReference type="SFLD" id="SFLDG01067">
    <property type="entry name" value="SPASM/twitch_domain_containing"/>
    <property type="match status" value="1"/>
</dbReference>
<dbReference type="NCBIfam" id="TIGR04085">
    <property type="entry name" value="rSAM_more_4Fe4S"/>
    <property type="match status" value="1"/>
</dbReference>
<evidence type="ECO:0000256" key="2">
    <source>
        <dbReference type="ARBA" id="ARBA00022691"/>
    </source>
</evidence>
<evidence type="ECO:0000256" key="5">
    <source>
        <dbReference type="ARBA" id="ARBA00023014"/>
    </source>
</evidence>
<keyword evidence="5" id="KW-0411">Iron-sulfur</keyword>
<dbReference type="InterPro" id="IPR013580">
    <property type="entry name" value="LI-POR_suB-like_C"/>
</dbReference>
<dbReference type="InterPro" id="IPR023885">
    <property type="entry name" value="4Fe4S-binding_SPASM_dom"/>
</dbReference>
<evidence type="ECO:0000256" key="3">
    <source>
        <dbReference type="ARBA" id="ARBA00022723"/>
    </source>
</evidence>
<evidence type="ECO:0000256" key="4">
    <source>
        <dbReference type="ARBA" id="ARBA00023004"/>
    </source>
</evidence>
<dbReference type="GO" id="GO:0051536">
    <property type="term" value="F:iron-sulfur cluster binding"/>
    <property type="evidence" value="ECO:0007669"/>
    <property type="project" value="UniProtKB-KW"/>
</dbReference>
<dbReference type="Gene3D" id="1.10.8.550">
    <property type="entry name" value="Proto-chlorophyllide reductase 57 kD subunit B"/>
    <property type="match status" value="1"/>
</dbReference>
<dbReference type="Pfam" id="PF08369">
    <property type="entry name" value="PCP_red"/>
    <property type="match status" value="1"/>
</dbReference>
<evidence type="ECO:0000259" key="6">
    <source>
        <dbReference type="PROSITE" id="PS51918"/>
    </source>
</evidence>
<dbReference type="CDD" id="cd21123">
    <property type="entry name" value="SPASM_MftC-like"/>
    <property type="match status" value="1"/>
</dbReference>
<accession>A0A8A4TEX5</accession>
<name>A0A8A4TEX5_SULCO</name>
<dbReference type="Pfam" id="PF04055">
    <property type="entry name" value="Radical_SAM"/>
    <property type="match status" value="1"/>
</dbReference>
<keyword evidence="3" id="KW-0479">Metal-binding</keyword>
<dbReference type="RefSeq" id="WP_237378160.1">
    <property type="nucleotide sequence ID" value="NZ_CP071793.1"/>
</dbReference>
<proteinExistence type="predicted"/>
<dbReference type="SUPFAM" id="SSF102114">
    <property type="entry name" value="Radical SAM enzymes"/>
    <property type="match status" value="1"/>
</dbReference>
<evidence type="ECO:0000313" key="7">
    <source>
        <dbReference type="EMBL" id="QTD48506.1"/>
    </source>
</evidence>
<dbReference type="InterPro" id="IPR006638">
    <property type="entry name" value="Elp3/MiaA/NifB-like_rSAM"/>
</dbReference>
<gene>
    <name evidence="7" type="ORF">J3U87_23245</name>
</gene>
<dbReference type="GO" id="GO:0015979">
    <property type="term" value="P:photosynthesis"/>
    <property type="evidence" value="ECO:0007669"/>
    <property type="project" value="InterPro"/>
</dbReference>
<keyword evidence="8" id="KW-1185">Reference proteome</keyword>
<dbReference type="PANTHER" id="PTHR11228">
    <property type="entry name" value="RADICAL SAM DOMAIN PROTEIN"/>
    <property type="match status" value="1"/>
</dbReference>
<evidence type="ECO:0000313" key="8">
    <source>
        <dbReference type="Proteomes" id="UP000663929"/>
    </source>
</evidence>
<dbReference type="InterPro" id="IPR050377">
    <property type="entry name" value="Radical_SAM_PqqE_MftC-like"/>
</dbReference>
<protein>
    <submittedName>
        <fullName evidence="7">Radical SAM protein</fullName>
    </submittedName>
</protein>
<dbReference type="GO" id="GO:0015995">
    <property type="term" value="P:chlorophyll biosynthetic process"/>
    <property type="evidence" value="ECO:0007669"/>
    <property type="project" value="InterPro"/>
</dbReference>
<dbReference type="PROSITE" id="PS51918">
    <property type="entry name" value="RADICAL_SAM"/>
    <property type="match status" value="1"/>
</dbReference>
<dbReference type="EMBL" id="CP071793">
    <property type="protein sequence ID" value="QTD48506.1"/>
    <property type="molecule type" value="Genomic_DNA"/>
</dbReference>
<dbReference type="Pfam" id="PF13186">
    <property type="entry name" value="SPASM"/>
    <property type="match status" value="1"/>
</dbReference>
<sequence>MTASSGSKPTTAALSVAGEAPRSGLVQTHVISWNLTRRCNLQCEHCYIEGAPLKKSLLKGELSTEACFAVVDQICEINPNALVIMTGGEPLLRPDVFEIADYASRKGLWCVMGTNGVLISERLVVRMKEAGIKGVGLSLDALDEEVHDRFRRVRGAWRNTVEGSRILAEHDMPFIVQTTVGTHNRSEVADIAAFAHRLGARVFNLYFLVPTGRGTWVTDIGQDEYEAVLQELMDIQKSFDGKMLINAKCAPHYQRLLYEKDPESPFLKAFSAGAGGCPAGTHYCGIRPDGNVTPCPYLPSYAGNLRETTFKQIWEESDLFRTIRARNQMADRCGACEFSRVCGGCRARAFAESGNVMGQDPLCEYQPGRHGTEPIQFRSGSAYGEDAVREVRWHPAARARLDRIPSFVRGMVVKRVEAYAADRGLDEIDEALMDEIRARMPVRFGKGPR</sequence>
<dbReference type="KEGG" id="scor:J3U87_23245"/>
<dbReference type="InterPro" id="IPR042298">
    <property type="entry name" value="P-CP_red_C"/>
</dbReference>
<dbReference type="SMART" id="SM00729">
    <property type="entry name" value="Elp3"/>
    <property type="match status" value="1"/>
</dbReference>
<dbReference type="SFLD" id="SFLDG01386">
    <property type="entry name" value="main_SPASM_domain-containing"/>
    <property type="match status" value="1"/>
</dbReference>
<dbReference type="InterPro" id="IPR007197">
    <property type="entry name" value="rSAM"/>
</dbReference>
<feature type="domain" description="Radical SAM core" evidence="6">
    <location>
        <begin position="25"/>
        <end position="242"/>
    </location>
</feature>
<dbReference type="CDD" id="cd01335">
    <property type="entry name" value="Radical_SAM"/>
    <property type="match status" value="1"/>
</dbReference>
<dbReference type="Proteomes" id="UP000663929">
    <property type="component" value="Chromosome"/>
</dbReference>
<dbReference type="AlphaFoldDB" id="A0A8A4TEX5"/>